<organism evidence="2 3">
    <name type="scientific">Platanthera guangdongensis</name>
    <dbReference type="NCBI Taxonomy" id="2320717"/>
    <lineage>
        <taxon>Eukaryota</taxon>
        <taxon>Viridiplantae</taxon>
        <taxon>Streptophyta</taxon>
        <taxon>Embryophyta</taxon>
        <taxon>Tracheophyta</taxon>
        <taxon>Spermatophyta</taxon>
        <taxon>Magnoliopsida</taxon>
        <taxon>Liliopsida</taxon>
        <taxon>Asparagales</taxon>
        <taxon>Orchidaceae</taxon>
        <taxon>Orchidoideae</taxon>
        <taxon>Orchideae</taxon>
        <taxon>Orchidinae</taxon>
        <taxon>Platanthera</taxon>
    </lineage>
</organism>
<name>A0ABR2M1M7_9ASPA</name>
<protein>
    <submittedName>
        <fullName evidence="2">Uncharacterized protein</fullName>
    </submittedName>
</protein>
<dbReference type="EMBL" id="JBBWWR010000013">
    <property type="protein sequence ID" value="KAK8956373.1"/>
    <property type="molecule type" value="Genomic_DNA"/>
</dbReference>
<accession>A0ABR2M1M7</accession>
<proteinExistence type="predicted"/>
<feature type="region of interest" description="Disordered" evidence="1">
    <location>
        <begin position="20"/>
        <end position="72"/>
    </location>
</feature>
<dbReference type="Proteomes" id="UP001412067">
    <property type="component" value="Unassembled WGS sequence"/>
</dbReference>
<comment type="caution">
    <text evidence="2">The sequence shown here is derived from an EMBL/GenBank/DDBJ whole genome shotgun (WGS) entry which is preliminary data.</text>
</comment>
<gene>
    <name evidence="2" type="ORF">KSP40_PGU000094</name>
</gene>
<sequence>MEATKALGVEDGVVVSSLQRISPVYNQRRDHGGLPLNNYRRPPSAARWRPRPPPPAGCSRRRPRPPTPPAAAARRLICWSATVRSLLDIRRRPIYR</sequence>
<keyword evidence="3" id="KW-1185">Reference proteome</keyword>
<evidence type="ECO:0000256" key="1">
    <source>
        <dbReference type="SAM" id="MobiDB-lite"/>
    </source>
</evidence>
<reference evidence="2 3" key="1">
    <citation type="journal article" date="2022" name="Nat. Plants">
        <title>Genomes of leafy and leafless Platanthera orchids illuminate the evolution of mycoheterotrophy.</title>
        <authorList>
            <person name="Li M.H."/>
            <person name="Liu K.W."/>
            <person name="Li Z."/>
            <person name="Lu H.C."/>
            <person name="Ye Q.L."/>
            <person name="Zhang D."/>
            <person name="Wang J.Y."/>
            <person name="Li Y.F."/>
            <person name="Zhong Z.M."/>
            <person name="Liu X."/>
            <person name="Yu X."/>
            <person name="Liu D.K."/>
            <person name="Tu X.D."/>
            <person name="Liu B."/>
            <person name="Hao Y."/>
            <person name="Liao X.Y."/>
            <person name="Jiang Y.T."/>
            <person name="Sun W.H."/>
            <person name="Chen J."/>
            <person name="Chen Y.Q."/>
            <person name="Ai Y."/>
            <person name="Zhai J.W."/>
            <person name="Wu S.S."/>
            <person name="Zhou Z."/>
            <person name="Hsiao Y.Y."/>
            <person name="Wu W.L."/>
            <person name="Chen Y.Y."/>
            <person name="Lin Y.F."/>
            <person name="Hsu J.L."/>
            <person name="Li C.Y."/>
            <person name="Wang Z.W."/>
            <person name="Zhao X."/>
            <person name="Zhong W.Y."/>
            <person name="Ma X.K."/>
            <person name="Ma L."/>
            <person name="Huang J."/>
            <person name="Chen G.Z."/>
            <person name="Huang M.Z."/>
            <person name="Huang L."/>
            <person name="Peng D.H."/>
            <person name="Luo Y.B."/>
            <person name="Zou S.Q."/>
            <person name="Chen S.P."/>
            <person name="Lan S."/>
            <person name="Tsai W.C."/>
            <person name="Van de Peer Y."/>
            <person name="Liu Z.J."/>
        </authorList>
    </citation>
    <scope>NUCLEOTIDE SEQUENCE [LARGE SCALE GENOMIC DNA]</scope>
    <source>
        <strain evidence="2">Lor288</strain>
    </source>
</reference>
<evidence type="ECO:0000313" key="3">
    <source>
        <dbReference type="Proteomes" id="UP001412067"/>
    </source>
</evidence>
<evidence type="ECO:0000313" key="2">
    <source>
        <dbReference type="EMBL" id="KAK8956373.1"/>
    </source>
</evidence>